<dbReference type="HOGENOM" id="CLU_000604_1_1_7"/>
<keyword evidence="8" id="KW-0472">Membrane</keyword>
<accession>F0JEK7</accession>
<protein>
    <submittedName>
        <fullName evidence="10">ABC transporter related protein</fullName>
    </submittedName>
</protein>
<dbReference type="GO" id="GO:0015408">
    <property type="term" value="F:ABC-type ferric iron transporter activity"/>
    <property type="evidence" value="ECO:0007669"/>
    <property type="project" value="InterPro"/>
</dbReference>
<feature type="domain" description="ABC transporter" evidence="9">
    <location>
        <begin position="15"/>
        <end position="246"/>
    </location>
</feature>
<dbReference type="Pfam" id="PF08402">
    <property type="entry name" value="TOBE_2"/>
    <property type="match status" value="1"/>
</dbReference>
<dbReference type="SMR" id="F0JEK7"/>
<dbReference type="RefSeq" id="WP_014322164.1">
    <property type="nucleotide sequence ID" value="NC_016803.1"/>
</dbReference>
<dbReference type="SMART" id="SM00382">
    <property type="entry name" value="AAA"/>
    <property type="match status" value="1"/>
</dbReference>
<keyword evidence="6" id="KW-0408">Iron</keyword>
<dbReference type="OrthoDB" id="9809450at2"/>
<dbReference type="GO" id="GO:0043190">
    <property type="term" value="C:ATP-binding cassette (ABC) transporter complex"/>
    <property type="evidence" value="ECO:0007669"/>
    <property type="project" value="InterPro"/>
</dbReference>
<dbReference type="Pfam" id="PF00005">
    <property type="entry name" value="ABC_tran"/>
    <property type="match status" value="1"/>
</dbReference>
<dbReference type="GO" id="GO:0016887">
    <property type="term" value="F:ATP hydrolysis activity"/>
    <property type="evidence" value="ECO:0007669"/>
    <property type="project" value="InterPro"/>
</dbReference>
<dbReference type="STRING" id="641491.DND132_1529"/>
<dbReference type="InterPro" id="IPR017871">
    <property type="entry name" value="ABC_transporter-like_CS"/>
</dbReference>
<keyword evidence="1" id="KW-0813">Transport</keyword>
<gene>
    <name evidence="10" type="ORF">DND132_1529</name>
</gene>
<proteinExistence type="predicted"/>
<organism evidence="10 11">
    <name type="scientific">Pseudodesulfovibrio mercurii</name>
    <dbReference type="NCBI Taxonomy" id="641491"/>
    <lineage>
        <taxon>Bacteria</taxon>
        <taxon>Pseudomonadati</taxon>
        <taxon>Thermodesulfobacteriota</taxon>
        <taxon>Desulfovibrionia</taxon>
        <taxon>Desulfovibrionales</taxon>
        <taxon>Desulfovibrionaceae</taxon>
    </lineage>
</organism>
<dbReference type="PANTHER" id="PTHR42781:SF4">
    <property type="entry name" value="SPERMIDINE_PUTRESCINE IMPORT ATP-BINDING PROTEIN POTA"/>
    <property type="match status" value="1"/>
</dbReference>
<dbReference type="InterPro" id="IPR050093">
    <property type="entry name" value="ABC_SmlMolc_Importer"/>
</dbReference>
<keyword evidence="3" id="KW-0410">Iron transport</keyword>
<evidence type="ECO:0000256" key="2">
    <source>
        <dbReference type="ARBA" id="ARBA00022475"/>
    </source>
</evidence>
<evidence type="ECO:0000256" key="8">
    <source>
        <dbReference type="ARBA" id="ARBA00023136"/>
    </source>
</evidence>
<dbReference type="eggNOG" id="COG3842">
    <property type="taxonomic scope" value="Bacteria"/>
</dbReference>
<evidence type="ECO:0000256" key="1">
    <source>
        <dbReference type="ARBA" id="ARBA00022448"/>
    </source>
</evidence>
<dbReference type="AlphaFoldDB" id="F0JEK7"/>
<dbReference type="GO" id="GO:0005524">
    <property type="term" value="F:ATP binding"/>
    <property type="evidence" value="ECO:0007669"/>
    <property type="project" value="UniProtKB-KW"/>
</dbReference>
<name>F0JEK7_9BACT</name>
<sequence>MNSTTDSRSPAGADIELAGVTKAYAGTPAVADLTVRLAPGELCCLLGPSGCGKSTTLRLIAGLEAPDAGTIRINGRDMRGLPPQRRNLGFVFQNYALFPHMDVFDNVAYGLRSRGGMDGAAVRRAALDALAMVRLDGYADRRVHELSGGEQQRVALARALVTGPDALLLDEPFSNLDARLREAMRGELAELRRRLGITTVFVTHDKEEAFALADRIVLLRDGRLEQQGPPEELYRRPASAFAAGFLGSANCFAGDGWPDRLERLFGPLDENARGGLVVLRPERVRPEPDADGPFVVAEALFMGPYVRYLLRRAGDPDFPPVEAHCPAFGPRLTPGARVAVRLLPEPA</sequence>
<dbReference type="PANTHER" id="PTHR42781">
    <property type="entry name" value="SPERMIDINE/PUTRESCINE IMPORT ATP-BINDING PROTEIN POTA"/>
    <property type="match status" value="1"/>
</dbReference>
<evidence type="ECO:0000256" key="3">
    <source>
        <dbReference type="ARBA" id="ARBA00022496"/>
    </source>
</evidence>
<evidence type="ECO:0000256" key="4">
    <source>
        <dbReference type="ARBA" id="ARBA00022741"/>
    </source>
</evidence>
<dbReference type="GO" id="GO:0015697">
    <property type="term" value="P:quaternary ammonium group transport"/>
    <property type="evidence" value="ECO:0007669"/>
    <property type="project" value="UniProtKB-ARBA"/>
</dbReference>
<dbReference type="FunFam" id="3.40.50.300:FF:000425">
    <property type="entry name" value="Probable ABC transporter, ATP-binding subunit"/>
    <property type="match status" value="1"/>
</dbReference>
<keyword evidence="7" id="KW-0406">Ion transport</keyword>
<reference evidence="10 11" key="1">
    <citation type="journal article" date="2011" name="J. Bacteriol.">
        <title>Genome sequence of the mercury-methylating strain Desulfovibrio desulfuricans ND132.</title>
        <authorList>
            <person name="Brown S.D."/>
            <person name="Gilmour C.C."/>
            <person name="Kucken A.M."/>
            <person name="Wall J.D."/>
            <person name="Elias D.A."/>
            <person name="Brandt C.C."/>
            <person name="Podar M."/>
            <person name="Chertkov O."/>
            <person name="Held B."/>
            <person name="Bruce D.C."/>
            <person name="Detter J.C."/>
            <person name="Tapia R."/>
            <person name="Han C.S."/>
            <person name="Goodwin L.A."/>
            <person name="Cheng J.F."/>
            <person name="Pitluck S."/>
            <person name="Woyke T."/>
            <person name="Mikhailova N."/>
            <person name="Ivanova N.N."/>
            <person name="Han J."/>
            <person name="Lucas S."/>
            <person name="Lapidus A.L."/>
            <person name="Land M.L."/>
            <person name="Hauser L.J."/>
            <person name="Palumbo A.V."/>
        </authorList>
    </citation>
    <scope>NUCLEOTIDE SEQUENCE [LARGE SCALE GENOMIC DNA]</scope>
    <source>
        <strain evidence="10 11">ND132</strain>
    </source>
</reference>
<evidence type="ECO:0000259" key="9">
    <source>
        <dbReference type="PROSITE" id="PS50893"/>
    </source>
</evidence>
<keyword evidence="4" id="KW-0547">Nucleotide-binding</keyword>
<dbReference type="Proteomes" id="UP000007845">
    <property type="component" value="Chromosome"/>
</dbReference>
<evidence type="ECO:0000256" key="6">
    <source>
        <dbReference type="ARBA" id="ARBA00023004"/>
    </source>
</evidence>
<evidence type="ECO:0000256" key="7">
    <source>
        <dbReference type="ARBA" id="ARBA00023065"/>
    </source>
</evidence>
<dbReference type="InterPro" id="IPR027417">
    <property type="entry name" value="P-loop_NTPase"/>
</dbReference>
<dbReference type="InterPro" id="IPR013611">
    <property type="entry name" value="Transp-assoc_OB_typ2"/>
</dbReference>
<evidence type="ECO:0000256" key="5">
    <source>
        <dbReference type="ARBA" id="ARBA00022840"/>
    </source>
</evidence>
<evidence type="ECO:0000313" key="11">
    <source>
        <dbReference type="Proteomes" id="UP000007845"/>
    </source>
</evidence>
<dbReference type="SUPFAM" id="SSF52540">
    <property type="entry name" value="P-loop containing nucleoside triphosphate hydrolases"/>
    <property type="match status" value="1"/>
</dbReference>
<dbReference type="PROSITE" id="PS00211">
    <property type="entry name" value="ABC_TRANSPORTER_1"/>
    <property type="match status" value="1"/>
</dbReference>
<dbReference type="Gene3D" id="3.40.50.300">
    <property type="entry name" value="P-loop containing nucleotide triphosphate hydrolases"/>
    <property type="match status" value="1"/>
</dbReference>
<dbReference type="InterPro" id="IPR003439">
    <property type="entry name" value="ABC_transporter-like_ATP-bd"/>
</dbReference>
<keyword evidence="11" id="KW-1185">Reference proteome</keyword>
<dbReference type="PROSITE" id="PS50893">
    <property type="entry name" value="ABC_TRANSPORTER_2"/>
    <property type="match status" value="1"/>
</dbReference>
<dbReference type="InterPro" id="IPR003593">
    <property type="entry name" value="AAA+_ATPase"/>
</dbReference>
<dbReference type="EMBL" id="CP003220">
    <property type="protein sequence ID" value="EGB14736.1"/>
    <property type="molecule type" value="Genomic_DNA"/>
</dbReference>
<dbReference type="KEGG" id="ddn:DND132_1529"/>
<keyword evidence="5" id="KW-0067">ATP-binding</keyword>
<evidence type="ECO:0000313" key="10">
    <source>
        <dbReference type="EMBL" id="EGB14736.1"/>
    </source>
</evidence>
<dbReference type="InterPro" id="IPR015853">
    <property type="entry name" value="ABC_transpr_FbpC"/>
</dbReference>
<keyword evidence="2" id="KW-1003">Cell membrane</keyword>
<dbReference type="CDD" id="cd03259">
    <property type="entry name" value="ABC_Carb_Solutes_like"/>
    <property type="match status" value="1"/>
</dbReference>